<evidence type="ECO:0000313" key="3">
    <source>
        <dbReference type="Proteomes" id="UP001470230"/>
    </source>
</evidence>
<dbReference type="Gene3D" id="1.25.10.10">
    <property type="entry name" value="Leucine-rich Repeat Variant"/>
    <property type="match status" value="2"/>
</dbReference>
<dbReference type="PANTHER" id="PTHR16216">
    <property type="entry name" value="DYNEIN ASSEMBLY FACTOR 5, AXONEMAL"/>
    <property type="match status" value="1"/>
</dbReference>
<gene>
    <name evidence="2" type="ORF">M9Y10_002347</name>
</gene>
<proteinExistence type="predicted"/>
<dbReference type="SUPFAM" id="SSF48371">
    <property type="entry name" value="ARM repeat"/>
    <property type="match status" value="1"/>
</dbReference>
<reference evidence="2 3" key="1">
    <citation type="submission" date="2024-04" db="EMBL/GenBank/DDBJ databases">
        <title>Tritrichomonas musculus Genome.</title>
        <authorList>
            <person name="Alves-Ferreira E."/>
            <person name="Grigg M."/>
            <person name="Lorenzi H."/>
            <person name="Galac M."/>
        </authorList>
    </citation>
    <scope>NUCLEOTIDE SEQUENCE [LARGE SCALE GENOMIC DNA]</scope>
    <source>
        <strain evidence="2 3">EAF2021</strain>
    </source>
</reference>
<name>A0ABR2L9I2_9EUKA</name>
<dbReference type="InterPro" id="IPR057978">
    <property type="entry name" value="TPR_DAAF5"/>
</dbReference>
<sequence>MSNPNSTPTNSSQLHEVERLIKQLDNTVRSRKKAAAEKLTKITVYPTLVSESGVFLNTIMTPILYHFGNDTENVRENVVICATNYVNQLNKTNLIDTLTYVLPPLFARLRENVEPAEHIRLLLMKLLLTLLDQVGPDSYPSTWDEFIPPMEETLKVSFKAQDPEMKLISCKVLCAMIKKSSDPALAPLGAPLSKALLPNCVHHQKEIRKNVLYALSKLLVHTGYSEEIEKVYEVIQRLTDDRSLPVRKEVIAFCRRMLVKHPMRHVMYHPLMLPLFFYLAPLIPRRPIYSDVEIEQDKVTDEATLAFDAAVAIGKQHEEDKEKDMQIELQYFDGEEFDKNGRTIPRGLTHIVQDLFPKWMNQLLPMLSDWTAPKRKYAYATMRSVLHTAFGYSTRYIPQITHAVAISLRDFKEEAKDSLQVVAVLASNVSASDIITVLLPHLTPDGPRQVLMILATTTLNDNPNDGELGTILQGLQEANCSEAIESADSLVQLLLSMIHRSEEFVLVNAVSILNMAFKISEKTNALEYFKKAFKVPFSQMIADHLEQLLNTYEATPVYLRNLLTEAPSENVLLNQEAVSRAFLKTYQRNPTEITILISDLARKNCFQHLPLSFAKEVVKPTKEAMIMIKELLITNGFDTNLVKASEDLILDAILQSMKSEDEQERLEAIEAMKAFESKNEISSTKFADAFVCLLDRLKENNPQIRITASIIIASLIIKHQDEESLINEKLPEIVLSIDDKSEEIRNAVKELIINVAKAEKFKSVLLEILKKQQNYHQEAEELCKQIISVLE</sequence>
<comment type="caution">
    <text evidence="2">The sequence shown here is derived from an EMBL/GenBank/DDBJ whole genome shotgun (WGS) entry which is preliminary data.</text>
</comment>
<evidence type="ECO:0000259" key="1">
    <source>
        <dbReference type="Pfam" id="PF25757"/>
    </source>
</evidence>
<protein>
    <recommendedName>
        <fullName evidence="1">Dynein axonemal assembly factor 5 TPR repeats domain-containing protein</fullName>
    </recommendedName>
</protein>
<dbReference type="PANTHER" id="PTHR16216:SF2">
    <property type="entry name" value="DYNEIN AXONEMAL ASSEMBLY FACTOR 5"/>
    <property type="match status" value="1"/>
</dbReference>
<evidence type="ECO:0000313" key="2">
    <source>
        <dbReference type="EMBL" id="KAK8900024.1"/>
    </source>
</evidence>
<accession>A0ABR2L9I2</accession>
<dbReference type="InterPro" id="IPR016024">
    <property type="entry name" value="ARM-type_fold"/>
</dbReference>
<dbReference type="Pfam" id="PF25757">
    <property type="entry name" value="TPR_DNAAF5"/>
    <property type="match status" value="1"/>
</dbReference>
<keyword evidence="3" id="KW-1185">Reference proteome</keyword>
<feature type="domain" description="Dynein axonemal assembly factor 5 TPR repeats" evidence="1">
    <location>
        <begin position="25"/>
        <end position="277"/>
    </location>
</feature>
<dbReference type="InterPro" id="IPR052623">
    <property type="entry name" value="DAAF5"/>
</dbReference>
<dbReference type="Proteomes" id="UP001470230">
    <property type="component" value="Unassembled WGS sequence"/>
</dbReference>
<organism evidence="2 3">
    <name type="scientific">Tritrichomonas musculus</name>
    <dbReference type="NCBI Taxonomy" id="1915356"/>
    <lineage>
        <taxon>Eukaryota</taxon>
        <taxon>Metamonada</taxon>
        <taxon>Parabasalia</taxon>
        <taxon>Tritrichomonadida</taxon>
        <taxon>Tritrichomonadidae</taxon>
        <taxon>Tritrichomonas</taxon>
    </lineage>
</organism>
<dbReference type="EMBL" id="JAPFFF010000001">
    <property type="protein sequence ID" value="KAK8900024.1"/>
    <property type="molecule type" value="Genomic_DNA"/>
</dbReference>
<dbReference type="InterPro" id="IPR011989">
    <property type="entry name" value="ARM-like"/>
</dbReference>